<comment type="caution">
    <text evidence="2">The sequence shown here is derived from an EMBL/GenBank/DDBJ whole genome shotgun (WGS) entry which is preliminary data.</text>
</comment>
<name>A0AAQ4D6U2_AMBAM</name>
<feature type="region of interest" description="Disordered" evidence="1">
    <location>
        <begin position="1"/>
        <end position="42"/>
    </location>
</feature>
<feature type="region of interest" description="Disordered" evidence="1">
    <location>
        <begin position="56"/>
        <end position="89"/>
    </location>
</feature>
<evidence type="ECO:0000313" key="2">
    <source>
        <dbReference type="EMBL" id="KAK8758182.1"/>
    </source>
</evidence>
<proteinExistence type="predicted"/>
<evidence type="ECO:0000313" key="3">
    <source>
        <dbReference type="Proteomes" id="UP001321473"/>
    </source>
</evidence>
<keyword evidence="3" id="KW-1185">Reference proteome</keyword>
<dbReference type="EMBL" id="JARKHS020034392">
    <property type="protein sequence ID" value="KAK8758182.1"/>
    <property type="molecule type" value="Genomic_DNA"/>
</dbReference>
<reference evidence="2 3" key="1">
    <citation type="journal article" date="2023" name="Arcadia Sci">
        <title>De novo assembly of a long-read Amblyomma americanum tick genome.</title>
        <authorList>
            <person name="Chou S."/>
            <person name="Poskanzer K.E."/>
            <person name="Rollins M."/>
            <person name="Thuy-Boun P.S."/>
        </authorList>
    </citation>
    <scope>NUCLEOTIDE SEQUENCE [LARGE SCALE GENOMIC DNA]</scope>
    <source>
        <strain evidence="2">F_SG_1</strain>
        <tissue evidence="2">Salivary glands</tissue>
    </source>
</reference>
<evidence type="ECO:0000256" key="1">
    <source>
        <dbReference type="SAM" id="MobiDB-lite"/>
    </source>
</evidence>
<sequence length="89" mass="9608">MVPVTMTHPAQTNEEDIGSFADLNASGTSFTSAPPAKRRRTKESQFEDLLTTMKKKHDFAGAARGTSIPERTGLSETGTRDNEGVPGRN</sequence>
<organism evidence="2 3">
    <name type="scientific">Amblyomma americanum</name>
    <name type="common">Lone star tick</name>
    <dbReference type="NCBI Taxonomy" id="6943"/>
    <lineage>
        <taxon>Eukaryota</taxon>
        <taxon>Metazoa</taxon>
        <taxon>Ecdysozoa</taxon>
        <taxon>Arthropoda</taxon>
        <taxon>Chelicerata</taxon>
        <taxon>Arachnida</taxon>
        <taxon>Acari</taxon>
        <taxon>Parasitiformes</taxon>
        <taxon>Ixodida</taxon>
        <taxon>Ixodoidea</taxon>
        <taxon>Ixodidae</taxon>
        <taxon>Amblyomminae</taxon>
        <taxon>Amblyomma</taxon>
    </lineage>
</organism>
<dbReference type="Proteomes" id="UP001321473">
    <property type="component" value="Unassembled WGS sequence"/>
</dbReference>
<dbReference type="AlphaFoldDB" id="A0AAQ4D6U2"/>
<gene>
    <name evidence="2" type="ORF">V5799_004186</name>
</gene>
<accession>A0AAQ4D6U2</accession>
<protein>
    <submittedName>
        <fullName evidence="2">Uncharacterized protein</fullName>
    </submittedName>
</protein>